<accession>A0ABT9XLU6</accession>
<feature type="region of interest" description="Disordered" evidence="1">
    <location>
        <begin position="1"/>
        <end position="66"/>
    </location>
</feature>
<name>A0ABT9XLU6_9BACL</name>
<feature type="compositionally biased region" description="Basic and acidic residues" evidence="1">
    <location>
        <begin position="49"/>
        <end position="66"/>
    </location>
</feature>
<proteinExistence type="predicted"/>
<comment type="caution">
    <text evidence="2">The sequence shown here is derived from an EMBL/GenBank/DDBJ whole genome shotgun (WGS) entry which is preliminary data.</text>
</comment>
<keyword evidence="3" id="KW-1185">Reference proteome</keyword>
<dbReference type="RefSeq" id="WP_274454438.1">
    <property type="nucleotide sequence ID" value="NZ_CP067097.1"/>
</dbReference>
<reference evidence="2 3" key="1">
    <citation type="submission" date="2023-07" db="EMBL/GenBank/DDBJ databases">
        <title>Genomic Encyclopedia of Type Strains, Phase IV (KMG-IV): sequencing the most valuable type-strain genomes for metagenomic binning, comparative biology and taxonomic classification.</title>
        <authorList>
            <person name="Goeker M."/>
        </authorList>
    </citation>
    <scope>NUCLEOTIDE SEQUENCE [LARGE SCALE GENOMIC DNA]</scope>
    <source>
        <strain evidence="2 3">DSM 4006</strain>
    </source>
</reference>
<evidence type="ECO:0000313" key="2">
    <source>
        <dbReference type="EMBL" id="MDQ0191090.1"/>
    </source>
</evidence>
<dbReference type="Proteomes" id="UP001232973">
    <property type="component" value="Unassembled WGS sequence"/>
</dbReference>
<protein>
    <submittedName>
        <fullName evidence="2">Uncharacterized protein</fullName>
    </submittedName>
</protein>
<sequence>MNSNTARAERQHGTPIQKAGQLRAHPQLAGFSHGSITTEGSSFMLPDVRSARDATDDTTRSERDLQ</sequence>
<organism evidence="2 3">
    <name type="scientific">Alicyclobacillus cycloheptanicus</name>
    <dbReference type="NCBI Taxonomy" id="1457"/>
    <lineage>
        <taxon>Bacteria</taxon>
        <taxon>Bacillati</taxon>
        <taxon>Bacillota</taxon>
        <taxon>Bacilli</taxon>
        <taxon>Bacillales</taxon>
        <taxon>Alicyclobacillaceae</taxon>
        <taxon>Alicyclobacillus</taxon>
    </lineage>
</organism>
<gene>
    <name evidence="2" type="ORF">J2S03_002958</name>
</gene>
<evidence type="ECO:0000256" key="1">
    <source>
        <dbReference type="SAM" id="MobiDB-lite"/>
    </source>
</evidence>
<dbReference type="EMBL" id="JAUSTP010000031">
    <property type="protein sequence ID" value="MDQ0191090.1"/>
    <property type="molecule type" value="Genomic_DNA"/>
</dbReference>
<evidence type="ECO:0000313" key="3">
    <source>
        <dbReference type="Proteomes" id="UP001232973"/>
    </source>
</evidence>